<protein>
    <recommendedName>
        <fullName evidence="4">Lmo0937 family membrane protein</fullName>
    </recommendedName>
</protein>
<dbReference type="RefSeq" id="WP_123921910.1">
    <property type="nucleotide sequence ID" value="NZ_CP008876.1"/>
</dbReference>
<accession>A0AAX2EG15</accession>
<dbReference type="AlphaFoldDB" id="A0AAX2EG15"/>
<organism evidence="2 3">
    <name type="scientific">Terribacillus saccharophilus</name>
    <dbReference type="NCBI Taxonomy" id="361277"/>
    <lineage>
        <taxon>Bacteria</taxon>
        <taxon>Bacillati</taxon>
        <taxon>Bacillota</taxon>
        <taxon>Bacilli</taxon>
        <taxon>Bacillales</taxon>
        <taxon>Bacillaceae</taxon>
        <taxon>Terribacillus</taxon>
    </lineage>
</organism>
<evidence type="ECO:0000313" key="3">
    <source>
        <dbReference type="Proteomes" id="UP000199735"/>
    </source>
</evidence>
<dbReference type="InterPro" id="IPR043727">
    <property type="entry name" value="Lmo0937-like"/>
</dbReference>
<keyword evidence="1" id="KW-1133">Transmembrane helix</keyword>
<dbReference type="Pfam" id="PF18919">
    <property type="entry name" value="DUF5670"/>
    <property type="match status" value="1"/>
</dbReference>
<feature type="transmembrane region" description="Helical" evidence="1">
    <location>
        <begin position="28"/>
        <end position="45"/>
    </location>
</feature>
<evidence type="ECO:0008006" key="4">
    <source>
        <dbReference type="Google" id="ProtNLM"/>
    </source>
</evidence>
<keyword evidence="1" id="KW-0472">Membrane</keyword>
<dbReference type="EMBL" id="FOCD01000002">
    <property type="protein sequence ID" value="SEN32512.1"/>
    <property type="molecule type" value="Genomic_DNA"/>
</dbReference>
<comment type="caution">
    <text evidence="2">The sequence shown here is derived from an EMBL/GenBank/DDBJ whole genome shotgun (WGS) entry which is preliminary data.</text>
</comment>
<dbReference type="NCBIfam" id="NF033488">
    <property type="entry name" value="lmo0937_fam_TM"/>
    <property type="match status" value="1"/>
</dbReference>
<dbReference type="GeneID" id="38389381"/>
<dbReference type="Proteomes" id="UP000199735">
    <property type="component" value="Unassembled WGS sequence"/>
</dbReference>
<proteinExistence type="predicted"/>
<sequence length="52" mass="5939">MLNLLLWIGIIVVAFWLIGVIFNILGGVIHIFLIIAVIMFVIYAIRKSRGRK</sequence>
<name>A0AAX2EG15_9BACI</name>
<reference evidence="2 3" key="1">
    <citation type="submission" date="2016-10" db="EMBL/GenBank/DDBJ databases">
        <authorList>
            <person name="Varghese N."/>
            <person name="Submissions S."/>
        </authorList>
    </citation>
    <scope>NUCLEOTIDE SEQUENCE [LARGE SCALE GENOMIC DNA]</scope>
    <source>
        <strain evidence="2 3">DSM 21619</strain>
    </source>
</reference>
<keyword evidence="1" id="KW-0812">Transmembrane</keyword>
<gene>
    <name evidence="2" type="ORF">SAMN04489762_1961</name>
</gene>
<evidence type="ECO:0000256" key="1">
    <source>
        <dbReference type="SAM" id="Phobius"/>
    </source>
</evidence>
<evidence type="ECO:0000313" key="2">
    <source>
        <dbReference type="EMBL" id="SEN32512.1"/>
    </source>
</evidence>
<feature type="transmembrane region" description="Helical" evidence="1">
    <location>
        <begin position="5"/>
        <end position="22"/>
    </location>
</feature>